<gene>
    <name evidence="4" type="ORF">RMSM_07826</name>
</gene>
<comment type="caution">
    <text evidence="4">The sequence shown here is derived from an EMBL/GenBank/DDBJ whole genome shotgun (WGS) entry which is preliminary data.</text>
</comment>
<dbReference type="AntiFam" id="ANF00014">
    <property type="entry name" value="tRNA translation"/>
</dbReference>
<dbReference type="InterPro" id="IPR011010">
    <property type="entry name" value="DNA_brk_join_enz"/>
</dbReference>
<dbReference type="GO" id="GO:0003677">
    <property type="term" value="F:DNA binding"/>
    <property type="evidence" value="ECO:0007669"/>
    <property type="project" value="InterPro"/>
</dbReference>
<evidence type="ECO:0000313" key="4">
    <source>
        <dbReference type="EMBL" id="EMI15248.1"/>
    </source>
</evidence>
<dbReference type="GO" id="GO:0006310">
    <property type="term" value="P:DNA recombination"/>
    <property type="evidence" value="ECO:0007669"/>
    <property type="project" value="UniProtKB-KW"/>
</dbReference>
<name>M5R6X7_9BACT</name>
<dbReference type="Pfam" id="PF00589">
    <property type="entry name" value="Phage_integrase"/>
    <property type="match status" value="1"/>
</dbReference>
<reference evidence="4 5" key="1">
    <citation type="journal article" date="2013" name="Mar. Genomics">
        <title>Expression of sulfatases in Rhodopirellula baltica and the diversity of sulfatases in the genus Rhodopirellula.</title>
        <authorList>
            <person name="Wegner C.E."/>
            <person name="Richter-Heitmann T."/>
            <person name="Klindworth A."/>
            <person name="Klockow C."/>
            <person name="Richter M."/>
            <person name="Achstetter T."/>
            <person name="Glockner F.O."/>
            <person name="Harder J."/>
        </authorList>
    </citation>
    <scope>NUCLEOTIDE SEQUENCE [LARGE SCALE GENOMIC DNA]</scope>
    <source>
        <strain evidence="4 5">SM1</strain>
    </source>
</reference>
<dbReference type="AlphaFoldDB" id="M5R6X7"/>
<feature type="domain" description="Tyr recombinase" evidence="3">
    <location>
        <begin position="243"/>
        <end position="452"/>
    </location>
</feature>
<dbReference type="PANTHER" id="PTHR30349">
    <property type="entry name" value="PHAGE INTEGRASE-RELATED"/>
    <property type="match status" value="1"/>
</dbReference>
<evidence type="ECO:0000256" key="2">
    <source>
        <dbReference type="SAM" id="MobiDB-lite"/>
    </source>
</evidence>
<proteinExistence type="predicted"/>
<dbReference type="SUPFAM" id="SSF56349">
    <property type="entry name" value="DNA breaking-rejoining enzymes"/>
    <property type="match status" value="1"/>
</dbReference>
<dbReference type="CDD" id="cd00397">
    <property type="entry name" value="DNA_BRE_C"/>
    <property type="match status" value="1"/>
</dbReference>
<dbReference type="Gene3D" id="1.10.443.10">
    <property type="entry name" value="Intergrase catalytic core"/>
    <property type="match status" value="1"/>
</dbReference>
<keyword evidence="5" id="KW-1185">Reference proteome</keyword>
<feature type="compositionally biased region" description="Polar residues" evidence="2">
    <location>
        <begin position="516"/>
        <end position="531"/>
    </location>
</feature>
<accession>M5R6X7</accession>
<dbReference type="GO" id="GO:0015074">
    <property type="term" value="P:DNA integration"/>
    <property type="evidence" value="ECO:0007669"/>
    <property type="project" value="InterPro"/>
</dbReference>
<dbReference type="PANTHER" id="PTHR30349:SF64">
    <property type="entry name" value="PROPHAGE INTEGRASE INTD-RELATED"/>
    <property type="match status" value="1"/>
</dbReference>
<evidence type="ECO:0000259" key="3">
    <source>
        <dbReference type="PROSITE" id="PS51898"/>
    </source>
</evidence>
<dbReference type="PROSITE" id="PS51898">
    <property type="entry name" value="TYR_RECOMBINASE"/>
    <property type="match status" value="1"/>
</dbReference>
<sequence>MATLFKKQFTKPIPADAKITTRTVKGESKRFAQWTDRKGKRRTAELTTSGKRIKVEAKSWTAKYRDGEGLVCEVATGCRDKQAAMSVLDDLTTRAELVKAKVLSLDQDRISDHQRIPLPDHIAAYIEHLRSRGVNSDRIKTTETRLLQSANGCRWRWLFDLSVHCLENYLGTLTEEPKDDEAIAKPVSASVYNGFVELWVAFGFWCAGKRMAGKRSHRNGEKRLLTNPFEGMRRRDAKQDRRRIARAMTEDELSRLLDAARRRPLDDAMKIRTGPRTGELAANVSEDRRAKLIRLGHERSLIYKTFILTGLRADELRTLTIADLSFDDVPFIKLRRSNEKNRRGSTLPIRSDLAADLHGWTQGRERTEKVFDVPSGILRIMNRDLAAAGIDKADADGFVVHIHALRHSFGTHLSRAGVAPRVAQAAMRHSDIGLTMNVYTDARLLDTAKAVESLPIIRDDGPRKLAPNPGEVGELESISDPSDDLPSDDKTTRKARKTRGFTGFQEVGATGFEPATSASRTQRSTRLSHAP</sequence>
<protein>
    <submittedName>
        <fullName evidence="4">Integrase, catalytic core, phage domain protein</fullName>
    </submittedName>
</protein>
<dbReference type="EMBL" id="ANOG01001132">
    <property type="protein sequence ID" value="EMI15248.1"/>
    <property type="molecule type" value="Genomic_DNA"/>
</dbReference>
<dbReference type="Proteomes" id="UP000011991">
    <property type="component" value="Unassembled WGS sequence"/>
</dbReference>
<evidence type="ECO:0000256" key="1">
    <source>
        <dbReference type="ARBA" id="ARBA00023172"/>
    </source>
</evidence>
<dbReference type="InterPro" id="IPR013762">
    <property type="entry name" value="Integrase-like_cat_sf"/>
</dbReference>
<keyword evidence="1" id="KW-0233">DNA recombination</keyword>
<feature type="region of interest" description="Disordered" evidence="2">
    <location>
        <begin position="459"/>
        <end position="531"/>
    </location>
</feature>
<dbReference type="InterPro" id="IPR002104">
    <property type="entry name" value="Integrase_catalytic"/>
</dbReference>
<evidence type="ECO:0000313" key="5">
    <source>
        <dbReference type="Proteomes" id="UP000011991"/>
    </source>
</evidence>
<dbReference type="InterPro" id="IPR050090">
    <property type="entry name" value="Tyrosine_recombinase_XerCD"/>
</dbReference>
<organism evidence="4 5">
    <name type="scientific">Rhodopirellula maiorica SM1</name>
    <dbReference type="NCBI Taxonomy" id="1265738"/>
    <lineage>
        <taxon>Bacteria</taxon>
        <taxon>Pseudomonadati</taxon>
        <taxon>Planctomycetota</taxon>
        <taxon>Planctomycetia</taxon>
        <taxon>Pirellulales</taxon>
        <taxon>Pirellulaceae</taxon>
        <taxon>Novipirellula</taxon>
    </lineage>
</organism>